<reference evidence="2" key="1">
    <citation type="journal article" date="2008" name="Nat. Genet.">
        <title>The Pristionchus pacificus genome provides a unique perspective on nematode lifestyle and parasitism.</title>
        <authorList>
            <person name="Dieterich C."/>
            <person name="Clifton S.W."/>
            <person name="Schuster L.N."/>
            <person name="Chinwalla A."/>
            <person name="Delehaunty K."/>
            <person name="Dinkelacker I."/>
            <person name="Fulton L."/>
            <person name="Fulton R."/>
            <person name="Godfrey J."/>
            <person name="Minx P."/>
            <person name="Mitreva M."/>
            <person name="Roeseler W."/>
            <person name="Tian H."/>
            <person name="Witte H."/>
            <person name="Yang S.P."/>
            <person name="Wilson R.K."/>
            <person name="Sommer R.J."/>
        </authorList>
    </citation>
    <scope>NUCLEOTIDE SEQUENCE [LARGE SCALE GENOMIC DNA]</scope>
    <source>
        <strain evidence="2">PS312</strain>
    </source>
</reference>
<evidence type="ECO:0000313" key="2">
    <source>
        <dbReference type="Proteomes" id="UP000005239"/>
    </source>
</evidence>
<dbReference type="AlphaFoldDB" id="A0A2A6CFC3"/>
<reference evidence="1" key="2">
    <citation type="submission" date="2022-06" db="UniProtKB">
        <authorList>
            <consortium name="EnsemblMetazoa"/>
        </authorList>
    </citation>
    <scope>IDENTIFICATION</scope>
    <source>
        <strain evidence="1">PS312</strain>
    </source>
</reference>
<dbReference type="EnsemblMetazoa" id="PPA44848.1">
    <property type="protein sequence ID" value="PPA44848.1"/>
    <property type="gene ID" value="WBGene00283217"/>
</dbReference>
<organism evidence="1 2">
    <name type="scientific">Pristionchus pacificus</name>
    <name type="common">Parasitic nematode worm</name>
    <dbReference type="NCBI Taxonomy" id="54126"/>
    <lineage>
        <taxon>Eukaryota</taxon>
        <taxon>Metazoa</taxon>
        <taxon>Ecdysozoa</taxon>
        <taxon>Nematoda</taxon>
        <taxon>Chromadorea</taxon>
        <taxon>Rhabditida</taxon>
        <taxon>Rhabditina</taxon>
        <taxon>Diplogasteromorpha</taxon>
        <taxon>Diplogasteroidea</taxon>
        <taxon>Neodiplogasteridae</taxon>
        <taxon>Pristionchus</taxon>
    </lineage>
</organism>
<dbReference type="Proteomes" id="UP000005239">
    <property type="component" value="Unassembled WGS sequence"/>
</dbReference>
<proteinExistence type="predicted"/>
<evidence type="ECO:0000313" key="1">
    <source>
        <dbReference type="EnsemblMetazoa" id="PPA44848.1"/>
    </source>
</evidence>
<keyword evidence="2" id="KW-1185">Reference proteome</keyword>
<protein>
    <submittedName>
        <fullName evidence="1">Uncharacterized protein</fullName>
    </submittedName>
</protein>
<sequence>MSILLCELALSLHDTQTETTVSTIRGSCQWSRDKLSASVTLTECTEVYAREREGRGRRRDEGTEVRSARDTVVTEVIPAKGIGMTEILMIYD</sequence>
<name>A0A2A6CFC3_PRIPA</name>
<accession>A0A2A6CFC3</accession>
<gene>
    <name evidence="1" type="primary">WBGene00283217</name>
</gene>
<accession>A0A8R1V0F2</accession>